<evidence type="ECO:0000313" key="3">
    <source>
        <dbReference type="Proteomes" id="UP000237271"/>
    </source>
</evidence>
<evidence type="ECO:0000313" key="2">
    <source>
        <dbReference type="EMBL" id="POM64402.1"/>
    </source>
</evidence>
<keyword evidence="3" id="KW-1185">Reference proteome</keyword>
<dbReference type="EMBL" id="NCKW01011111">
    <property type="protein sequence ID" value="POM64402.1"/>
    <property type="molecule type" value="Genomic_DNA"/>
</dbReference>
<proteinExistence type="predicted"/>
<name>A0A2P4XFT7_9STRA</name>
<comment type="caution">
    <text evidence="2">The sequence shown here is derived from an EMBL/GenBank/DDBJ whole genome shotgun (WGS) entry which is preliminary data.</text>
</comment>
<feature type="compositionally biased region" description="Acidic residues" evidence="1">
    <location>
        <begin position="64"/>
        <end position="75"/>
    </location>
</feature>
<sequence length="75" mass="7723">MTKGTSSLSEDSPATAKGSPHAVRSAASIADSADSAIVMMDATADGSGSVQFEEEDAQGHASDEEIEDEDYEEKA</sequence>
<protein>
    <submittedName>
        <fullName evidence="2">Uncharacterized protein</fullName>
    </submittedName>
</protein>
<evidence type="ECO:0000256" key="1">
    <source>
        <dbReference type="SAM" id="MobiDB-lite"/>
    </source>
</evidence>
<feature type="compositionally biased region" description="Polar residues" evidence="1">
    <location>
        <begin position="1"/>
        <end position="12"/>
    </location>
</feature>
<dbReference type="Proteomes" id="UP000237271">
    <property type="component" value="Unassembled WGS sequence"/>
</dbReference>
<dbReference type="AlphaFoldDB" id="A0A2P4XFT7"/>
<reference evidence="2 3" key="1">
    <citation type="journal article" date="2017" name="Genome Biol. Evol.">
        <title>Phytophthora megakarya and P. palmivora, closely related causal agents of cacao black pod rot, underwent increases in genome sizes and gene numbers by different mechanisms.</title>
        <authorList>
            <person name="Ali S.S."/>
            <person name="Shao J."/>
            <person name="Lary D.J."/>
            <person name="Kronmiller B."/>
            <person name="Shen D."/>
            <person name="Strem M.D."/>
            <person name="Amoako-Attah I."/>
            <person name="Akrofi A.Y."/>
            <person name="Begoude B.A."/>
            <person name="Ten Hoopen G.M."/>
            <person name="Coulibaly K."/>
            <person name="Kebe B.I."/>
            <person name="Melnick R.L."/>
            <person name="Guiltinan M.J."/>
            <person name="Tyler B.M."/>
            <person name="Meinhardt L.W."/>
            <person name="Bailey B.A."/>
        </authorList>
    </citation>
    <scope>NUCLEOTIDE SEQUENCE [LARGE SCALE GENOMIC DNA]</scope>
    <source>
        <strain evidence="3">sbr112.9</strain>
    </source>
</reference>
<feature type="compositionally biased region" description="Low complexity" evidence="1">
    <location>
        <begin position="25"/>
        <end position="37"/>
    </location>
</feature>
<accession>A0A2P4XFT7</accession>
<gene>
    <name evidence="2" type="ORF">PHPALM_20070</name>
</gene>
<organism evidence="2 3">
    <name type="scientific">Phytophthora palmivora</name>
    <dbReference type="NCBI Taxonomy" id="4796"/>
    <lineage>
        <taxon>Eukaryota</taxon>
        <taxon>Sar</taxon>
        <taxon>Stramenopiles</taxon>
        <taxon>Oomycota</taxon>
        <taxon>Peronosporomycetes</taxon>
        <taxon>Peronosporales</taxon>
        <taxon>Peronosporaceae</taxon>
        <taxon>Phytophthora</taxon>
    </lineage>
</organism>
<feature type="region of interest" description="Disordered" evidence="1">
    <location>
        <begin position="1"/>
        <end position="75"/>
    </location>
</feature>